<dbReference type="PROSITE" id="PS51462">
    <property type="entry name" value="NUDIX"/>
    <property type="match status" value="1"/>
</dbReference>
<evidence type="ECO:0000256" key="1">
    <source>
        <dbReference type="ARBA" id="ARBA00001946"/>
    </source>
</evidence>
<protein>
    <submittedName>
        <fullName evidence="6">NUDIX domain-containing protein</fullName>
    </submittedName>
</protein>
<organism evidence="6 7">
    <name type="scientific">Sphingomonas qilianensis</name>
    <dbReference type="NCBI Taxonomy" id="1736690"/>
    <lineage>
        <taxon>Bacteria</taxon>
        <taxon>Pseudomonadati</taxon>
        <taxon>Pseudomonadota</taxon>
        <taxon>Alphaproteobacteria</taxon>
        <taxon>Sphingomonadales</taxon>
        <taxon>Sphingomonadaceae</taxon>
        <taxon>Sphingomonas</taxon>
    </lineage>
</organism>
<dbReference type="PANTHER" id="PTHR43046">
    <property type="entry name" value="GDP-MANNOSE MANNOSYL HYDROLASE"/>
    <property type="match status" value="1"/>
</dbReference>
<keyword evidence="2 4" id="KW-0378">Hydrolase</keyword>
<evidence type="ECO:0000256" key="2">
    <source>
        <dbReference type="ARBA" id="ARBA00022801"/>
    </source>
</evidence>
<accession>A0ABU9XT71</accession>
<evidence type="ECO:0000259" key="5">
    <source>
        <dbReference type="PROSITE" id="PS51462"/>
    </source>
</evidence>
<dbReference type="Gene3D" id="3.90.79.10">
    <property type="entry name" value="Nucleoside Triphosphate Pyrophosphohydrolase"/>
    <property type="match status" value="1"/>
</dbReference>
<dbReference type="SUPFAM" id="SSF55811">
    <property type="entry name" value="Nudix"/>
    <property type="match status" value="1"/>
</dbReference>
<dbReference type="PANTHER" id="PTHR43046:SF12">
    <property type="entry name" value="GDP-MANNOSE MANNOSYL HYDROLASE"/>
    <property type="match status" value="1"/>
</dbReference>
<dbReference type="InterPro" id="IPR000086">
    <property type="entry name" value="NUDIX_hydrolase_dom"/>
</dbReference>
<name>A0ABU9XT71_9SPHN</name>
<evidence type="ECO:0000313" key="7">
    <source>
        <dbReference type="Proteomes" id="UP001404104"/>
    </source>
</evidence>
<dbReference type="PROSITE" id="PS00893">
    <property type="entry name" value="NUDIX_BOX"/>
    <property type="match status" value="1"/>
</dbReference>
<sequence length="147" mass="16460">MTARRPRPAARILLTDPAGRVLLFRFTPDDRPAFWCTPGGAVDAGESYEQAAARELIEETGLALDPGRQIAQRSADFLTLEGVEVTADERYFRVRSDVADIDTSGHTALERRVMRAWRWFDRADIAGHAETIYPEDLLALLEATDDQ</sequence>
<dbReference type="InterPro" id="IPR020084">
    <property type="entry name" value="NUDIX_hydrolase_CS"/>
</dbReference>
<evidence type="ECO:0000313" key="6">
    <source>
        <dbReference type="EMBL" id="MEN2786235.1"/>
    </source>
</evidence>
<reference evidence="6 7" key="1">
    <citation type="submission" date="2024-05" db="EMBL/GenBank/DDBJ databases">
        <authorList>
            <person name="Liu Q."/>
            <person name="Xin Y.-H."/>
        </authorList>
    </citation>
    <scope>NUCLEOTIDE SEQUENCE [LARGE SCALE GENOMIC DNA]</scope>
    <source>
        <strain evidence="6 7">CGMCC 1.15349</strain>
    </source>
</reference>
<dbReference type="CDD" id="cd04685">
    <property type="entry name" value="NUDIX_Hydrolase"/>
    <property type="match status" value="1"/>
</dbReference>
<dbReference type="Pfam" id="PF00293">
    <property type="entry name" value="NUDIX"/>
    <property type="match status" value="1"/>
</dbReference>
<feature type="domain" description="Nudix hydrolase" evidence="5">
    <location>
        <begin position="5"/>
        <end position="144"/>
    </location>
</feature>
<comment type="caution">
    <text evidence="6">The sequence shown here is derived from an EMBL/GenBank/DDBJ whole genome shotgun (WGS) entry which is preliminary data.</text>
</comment>
<dbReference type="PRINTS" id="PR00502">
    <property type="entry name" value="NUDIXFAMILY"/>
</dbReference>
<keyword evidence="3" id="KW-0460">Magnesium</keyword>
<proteinExistence type="inferred from homology"/>
<evidence type="ECO:0000256" key="3">
    <source>
        <dbReference type="ARBA" id="ARBA00022842"/>
    </source>
</evidence>
<gene>
    <name evidence="6" type="ORF">ABC969_07350</name>
</gene>
<keyword evidence="7" id="KW-1185">Reference proteome</keyword>
<comment type="cofactor">
    <cofactor evidence="1">
        <name>Mg(2+)</name>
        <dbReference type="ChEBI" id="CHEBI:18420"/>
    </cofactor>
</comment>
<comment type="similarity">
    <text evidence="4">Belongs to the Nudix hydrolase family.</text>
</comment>
<dbReference type="RefSeq" id="WP_345864036.1">
    <property type="nucleotide sequence ID" value="NZ_JBDIMF010000002.1"/>
</dbReference>
<dbReference type="InterPro" id="IPR020476">
    <property type="entry name" value="Nudix_hydrolase"/>
</dbReference>
<dbReference type="InterPro" id="IPR015797">
    <property type="entry name" value="NUDIX_hydrolase-like_dom_sf"/>
</dbReference>
<dbReference type="Proteomes" id="UP001404104">
    <property type="component" value="Unassembled WGS sequence"/>
</dbReference>
<evidence type="ECO:0000256" key="4">
    <source>
        <dbReference type="RuleBase" id="RU003476"/>
    </source>
</evidence>
<dbReference type="EMBL" id="JBDIMF010000002">
    <property type="protein sequence ID" value="MEN2786235.1"/>
    <property type="molecule type" value="Genomic_DNA"/>
</dbReference>